<dbReference type="SUPFAM" id="SSF53335">
    <property type="entry name" value="S-adenosyl-L-methionine-dependent methyltransferases"/>
    <property type="match status" value="1"/>
</dbReference>
<dbReference type="GO" id="GO:0032259">
    <property type="term" value="P:methylation"/>
    <property type="evidence" value="ECO:0007669"/>
    <property type="project" value="UniProtKB-KW"/>
</dbReference>
<reference evidence="3" key="1">
    <citation type="journal article" date="2019" name="Int. J. Syst. Evol. Microbiol.">
        <title>The Global Catalogue of Microorganisms (GCM) 10K type strain sequencing project: providing services to taxonomists for standard genome sequencing and annotation.</title>
        <authorList>
            <consortium name="The Broad Institute Genomics Platform"/>
            <consortium name="The Broad Institute Genome Sequencing Center for Infectious Disease"/>
            <person name="Wu L."/>
            <person name="Ma J."/>
        </authorList>
    </citation>
    <scope>NUCLEOTIDE SEQUENCE [LARGE SCALE GENOMIC DNA]</scope>
    <source>
        <strain evidence="3">KCTC 52232</strain>
    </source>
</reference>
<dbReference type="NCBIfam" id="TIGR01444">
    <property type="entry name" value="fkbM_fam"/>
    <property type="match status" value="1"/>
</dbReference>
<name>A0ABW5XMC7_9SPHI</name>
<evidence type="ECO:0000259" key="1">
    <source>
        <dbReference type="Pfam" id="PF05050"/>
    </source>
</evidence>
<dbReference type="GO" id="GO:0008168">
    <property type="term" value="F:methyltransferase activity"/>
    <property type="evidence" value="ECO:0007669"/>
    <property type="project" value="UniProtKB-KW"/>
</dbReference>
<gene>
    <name evidence="2" type="ORF">ACFSYC_06360</name>
</gene>
<dbReference type="PANTHER" id="PTHR34203:SF15">
    <property type="entry name" value="SLL1173 PROTEIN"/>
    <property type="match status" value="1"/>
</dbReference>
<dbReference type="EMBL" id="JBHUON010000005">
    <property type="protein sequence ID" value="MFD2864308.1"/>
    <property type="molecule type" value="Genomic_DNA"/>
</dbReference>
<evidence type="ECO:0000313" key="3">
    <source>
        <dbReference type="Proteomes" id="UP001597601"/>
    </source>
</evidence>
<sequence length="281" mass="31867">MNRKDRIKLSFTRNWKLPGKERLAAWLKPSARSYGMLKNNITWLTDEPIAIYTSADNYIEWCILSQGTYEDEIGKLIQISLKPGYIALDIGANIGLQSLRMSLAVGAHGKVLAFEPLQYLQEKFSKNTQLNRVDNVTLFPFALADAAAEEDFKINTNSWNQGTFTLSDKVSGDETQRVVIKVADDLNEVKALDRLDLIKIDVEGFEYNVLRGLNQTLKQHKPRILFEYDENYWLRAGSTMADCYQFLQALNYRFYQVSSVGCTPIANVAEVKSGNIFCLPG</sequence>
<accession>A0ABW5XMC7</accession>
<dbReference type="Proteomes" id="UP001597601">
    <property type="component" value="Unassembled WGS sequence"/>
</dbReference>
<dbReference type="InterPro" id="IPR052514">
    <property type="entry name" value="SAM-dependent_MTase"/>
</dbReference>
<organism evidence="2 3">
    <name type="scientific">Mucilaginibacter antarcticus</name>
    <dbReference type="NCBI Taxonomy" id="1855725"/>
    <lineage>
        <taxon>Bacteria</taxon>
        <taxon>Pseudomonadati</taxon>
        <taxon>Bacteroidota</taxon>
        <taxon>Sphingobacteriia</taxon>
        <taxon>Sphingobacteriales</taxon>
        <taxon>Sphingobacteriaceae</taxon>
        <taxon>Mucilaginibacter</taxon>
    </lineage>
</organism>
<feature type="domain" description="Methyltransferase FkbM" evidence="1">
    <location>
        <begin position="89"/>
        <end position="254"/>
    </location>
</feature>
<proteinExistence type="predicted"/>
<dbReference type="InterPro" id="IPR029063">
    <property type="entry name" value="SAM-dependent_MTases_sf"/>
</dbReference>
<dbReference type="PANTHER" id="PTHR34203">
    <property type="entry name" value="METHYLTRANSFERASE, FKBM FAMILY PROTEIN"/>
    <property type="match status" value="1"/>
</dbReference>
<protein>
    <submittedName>
        <fullName evidence="2">FkbM family methyltransferase</fullName>
    </submittedName>
</protein>
<keyword evidence="2" id="KW-0808">Transferase</keyword>
<dbReference type="RefSeq" id="WP_377124704.1">
    <property type="nucleotide sequence ID" value="NZ_JBHUON010000005.1"/>
</dbReference>
<evidence type="ECO:0000313" key="2">
    <source>
        <dbReference type="EMBL" id="MFD2864308.1"/>
    </source>
</evidence>
<dbReference type="Gene3D" id="3.40.50.150">
    <property type="entry name" value="Vaccinia Virus protein VP39"/>
    <property type="match status" value="1"/>
</dbReference>
<dbReference type="InterPro" id="IPR006342">
    <property type="entry name" value="FkbM_mtfrase"/>
</dbReference>
<keyword evidence="2" id="KW-0489">Methyltransferase</keyword>
<keyword evidence="3" id="KW-1185">Reference proteome</keyword>
<comment type="caution">
    <text evidence="2">The sequence shown here is derived from an EMBL/GenBank/DDBJ whole genome shotgun (WGS) entry which is preliminary data.</text>
</comment>
<dbReference type="Pfam" id="PF05050">
    <property type="entry name" value="Methyltransf_21"/>
    <property type="match status" value="1"/>
</dbReference>